<dbReference type="Proteomes" id="UP000706172">
    <property type="component" value="Unassembled WGS sequence"/>
</dbReference>
<comment type="caution">
    <text evidence="2">The sequence shown here is derived from an EMBL/GenBank/DDBJ whole genome shotgun (WGS) entry which is preliminary data.</text>
</comment>
<dbReference type="InterPro" id="IPR002782">
    <property type="entry name" value="Mut7-C_RNAse_dom"/>
</dbReference>
<dbReference type="EMBL" id="JACCQK010000509">
    <property type="protein sequence ID" value="MBG0779945.1"/>
    <property type="molecule type" value="Genomic_DNA"/>
</dbReference>
<dbReference type="AlphaFoldDB" id="A0A931CVR8"/>
<dbReference type="PROSITE" id="PS50157">
    <property type="entry name" value="ZINC_FINGER_C2H2_2"/>
    <property type="match status" value="1"/>
</dbReference>
<reference evidence="2" key="1">
    <citation type="submission" date="2020-07" db="EMBL/GenBank/DDBJ databases">
        <title>Severe corrosion of carbon steel in oil field produced water can be linked to methanogenic archaea containing a special type of NiFe hydrogenase.</title>
        <authorList>
            <person name="Lahme S."/>
            <person name="Mand J."/>
            <person name="Longwell J."/>
            <person name="Smith R."/>
            <person name="Enning D."/>
        </authorList>
    </citation>
    <scope>NUCLEOTIDE SEQUENCE</scope>
    <source>
        <strain evidence="2">MIC098Bin6</strain>
    </source>
</reference>
<evidence type="ECO:0000313" key="3">
    <source>
        <dbReference type="Proteomes" id="UP000706172"/>
    </source>
</evidence>
<name>A0A931CVR8_9BACT</name>
<feature type="domain" description="C2H2-type" evidence="1">
    <location>
        <begin position="217"/>
        <end position="247"/>
    </location>
</feature>
<protein>
    <recommendedName>
        <fullName evidence="1">C2H2-type domain-containing protein</fullName>
    </recommendedName>
</protein>
<dbReference type="InterPro" id="IPR013087">
    <property type="entry name" value="Znf_C2H2_type"/>
</dbReference>
<dbReference type="Pfam" id="PF01927">
    <property type="entry name" value="Mut7-C"/>
    <property type="match status" value="1"/>
</dbReference>
<dbReference type="InterPro" id="IPR027798">
    <property type="entry name" value="Ub_Mut7C"/>
</dbReference>
<dbReference type="PANTHER" id="PTHR39081:SF1">
    <property type="entry name" value="MUT7-C RNASE DOMAIN-CONTAINING PROTEIN"/>
    <property type="match status" value="1"/>
</dbReference>
<gene>
    <name evidence="2" type="ORF">H0S81_08470</name>
</gene>
<evidence type="ECO:0000313" key="2">
    <source>
        <dbReference type="EMBL" id="MBG0779945.1"/>
    </source>
</evidence>
<dbReference type="Pfam" id="PF14451">
    <property type="entry name" value="Ub-Mut7C"/>
    <property type="match status" value="1"/>
</dbReference>
<proteinExistence type="predicted"/>
<accession>A0A931CVR8</accession>
<dbReference type="PANTHER" id="PTHR39081">
    <property type="entry name" value="MUT7-C DOMAIN-CONTAINING PROTEIN"/>
    <property type="match status" value="1"/>
</dbReference>
<organism evidence="2 3">
    <name type="scientific">Desulfotignum balticum</name>
    <dbReference type="NCBI Taxonomy" id="115781"/>
    <lineage>
        <taxon>Bacteria</taxon>
        <taxon>Pseudomonadati</taxon>
        <taxon>Thermodesulfobacteriota</taxon>
        <taxon>Desulfobacteria</taxon>
        <taxon>Desulfobacterales</taxon>
        <taxon>Desulfobacteraceae</taxon>
        <taxon>Desulfotignum</taxon>
    </lineage>
</organism>
<sequence length="249" mass="28401">MIISITFDPAFDFFLAKSHKGRDLAYPLTRHASVKDIIESSGVPHTEVGRICFNDQDIDFSFIPDTPGKLDIHAVDAPFDVGSPSLLRPEPLDRVRFVADVNVLKLGRLLILLGFDVACSSSFSDQEIADLSESESRIVLTRDTTLLKRKKIVFARRIRSNLPYDQVVEVMDFFGLRDQTAFFSRCTQCNQPLKKVAKTDILHRLEPKTRKYFFDFFQCPTCGKVFWKGSHYEAMKKTFTSHGLKNPDK</sequence>
<evidence type="ECO:0000259" key="1">
    <source>
        <dbReference type="PROSITE" id="PS50157"/>
    </source>
</evidence>